<name>A0AAD4HFK5_9AGAM</name>
<reference evidence="1" key="1">
    <citation type="journal article" date="2020" name="New Phytol.">
        <title>Comparative genomics reveals dynamic genome evolution in host specialist ectomycorrhizal fungi.</title>
        <authorList>
            <person name="Lofgren L.A."/>
            <person name="Nguyen N.H."/>
            <person name="Vilgalys R."/>
            <person name="Ruytinx J."/>
            <person name="Liao H.L."/>
            <person name="Branco S."/>
            <person name="Kuo A."/>
            <person name="LaButti K."/>
            <person name="Lipzen A."/>
            <person name="Andreopoulos W."/>
            <person name="Pangilinan J."/>
            <person name="Riley R."/>
            <person name="Hundley H."/>
            <person name="Na H."/>
            <person name="Barry K."/>
            <person name="Grigoriev I.V."/>
            <person name="Stajich J.E."/>
            <person name="Kennedy P.G."/>
        </authorList>
    </citation>
    <scope>NUCLEOTIDE SEQUENCE</scope>
    <source>
        <strain evidence="1">FC203</strain>
    </source>
</reference>
<protein>
    <submittedName>
        <fullName evidence="1">Uncharacterized protein</fullName>
    </submittedName>
</protein>
<accession>A0AAD4HFK5</accession>
<comment type="caution">
    <text evidence="1">The sequence shown here is derived from an EMBL/GenBank/DDBJ whole genome shotgun (WGS) entry which is preliminary data.</text>
</comment>
<dbReference type="EMBL" id="JABBWK010000062">
    <property type="protein sequence ID" value="KAG1895815.1"/>
    <property type="molecule type" value="Genomic_DNA"/>
</dbReference>
<gene>
    <name evidence="1" type="ORF">F5891DRAFT_959655</name>
</gene>
<dbReference type="AlphaFoldDB" id="A0AAD4HFK5"/>
<keyword evidence="2" id="KW-1185">Reference proteome</keyword>
<evidence type="ECO:0000313" key="2">
    <source>
        <dbReference type="Proteomes" id="UP001195769"/>
    </source>
</evidence>
<dbReference type="Proteomes" id="UP001195769">
    <property type="component" value="Unassembled WGS sequence"/>
</dbReference>
<proteinExistence type="predicted"/>
<organism evidence="1 2">
    <name type="scientific">Suillus fuscotomentosus</name>
    <dbReference type="NCBI Taxonomy" id="1912939"/>
    <lineage>
        <taxon>Eukaryota</taxon>
        <taxon>Fungi</taxon>
        <taxon>Dikarya</taxon>
        <taxon>Basidiomycota</taxon>
        <taxon>Agaricomycotina</taxon>
        <taxon>Agaricomycetes</taxon>
        <taxon>Agaricomycetidae</taxon>
        <taxon>Boletales</taxon>
        <taxon>Suillineae</taxon>
        <taxon>Suillaceae</taxon>
        <taxon>Suillus</taxon>
    </lineage>
</organism>
<evidence type="ECO:0000313" key="1">
    <source>
        <dbReference type="EMBL" id="KAG1895815.1"/>
    </source>
</evidence>
<dbReference type="GeneID" id="64669963"/>
<dbReference type="RefSeq" id="XP_041221391.1">
    <property type="nucleotide sequence ID" value="XM_041375665.1"/>
</dbReference>
<sequence length="84" mass="9953">MELAKMLGVHRNTLRLYMKHHGVERKYSDLTNTDLDLLIKEFKKKRPDSGIRYIVGYLRRHGLQVQHRRVVESLRRVDGLGQVL</sequence>